<proteinExistence type="predicted"/>
<evidence type="ECO:0000313" key="1">
    <source>
        <dbReference type="EMBL" id="ERG90880.1"/>
    </source>
</evidence>
<dbReference type="Proteomes" id="UP000030649">
    <property type="component" value="Unassembled WGS sequence"/>
</dbReference>
<accession>U1N309</accession>
<reference evidence="1 2" key="1">
    <citation type="journal article" date="2013" name="PLoS ONE">
        <title>Assembly-driven community genomics of a hypersaline microbial ecosystem.</title>
        <authorList>
            <person name="Podell S."/>
            <person name="Ugalde J.A."/>
            <person name="Narasingarao P."/>
            <person name="Banfield J.F."/>
            <person name="Heidelberg K.B."/>
            <person name="Allen E.E."/>
        </authorList>
    </citation>
    <scope>NUCLEOTIDE SEQUENCE [LARGE SCALE GENOMIC DNA]</scope>
    <source>
        <strain evidence="2">J07HQW1</strain>
    </source>
</reference>
<evidence type="ECO:0000313" key="2">
    <source>
        <dbReference type="Proteomes" id="UP000030649"/>
    </source>
</evidence>
<dbReference type="AlphaFoldDB" id="U1N309"/>
<dbReference type="HOGENOM" id="CLU_2839328_0_0_2"/>
<name>U1N309_9EURY</name>
<protein>
    <submittedName>
        <fullName evidence="1">Uncharacterized protein</fullName>
    </submittedName>
</protein>
<gene>
    <name evidence="1" type="ORF">J07HQW1_00908</name>
</gene>
<dbReference type="EMBL" id="KE356560">
    <property type="protein sequence ID" value="ERG90880.1"/>
    <property type="molecule type" value="Genomic_DNA"/>
</dbReference>
<sequence length="65" mass="7974">MFTRRRYRLRLAQEWFQITENDDKETTNHLVLFVKFARLRSSILYDRQKTTQVSILKVVHFDNVT</sequence>
<organism evidence="1 2">
    <name type="scientific">Haloquadratum walsbyi J07HQW1</name>
    <dbReference type="NCBI Taxonomy" id="1238424"/>
    <lineage>
        <taxon>Archaea</taxon>
        <taxon>Methanobacteriati</taxon>
        <taxon>Methanobacteriota</taxon>
        <taxon>Stenosarchaea group</taxon>
        <taxon>Halobacteria</taxon>
        <taxon>Halobacteriales</taxon>
        <taxon>Haloferacaceae</taxon>
        <taxon>Haloquadratum</taxon>
    </lineage>
</organism>